<reference evidence="9 10" key="1">
    <citation type="submission" date="2016-06" db="EMBL/GenBank/DDBJ databases">
        <title>Draft genome of Moraxella atlantae CCUG 59586.</title>
        <authorList>
            <person name="Salva-Serra F."/>
            <person name="Engstrom-Jakobsson H."/>
            <person name="Thorell K."/>
            <person name="Gonzales-Siles L."/>
            <person name="Karlsson R."/>
            <person name="Boulund F."/>
            <person name="Engstrand L."/>
            <person name="Kristiansson E."/>
            <person name="Moore E."/>
        </authorList>
    </citation>
    <scope>NUCLEOTIDE SEQUENCE [LARGE SCALE GENOMIC DNA]</scope>
    <source>
        <strain evidence="9 10">CCUG 59586</strain>
    </source>
</reference>
<dbReference type="InterPro" id="IPR056412">
    <property type="entry name" value="Ig_CycH"/>
</dbReference>
<dbReference type="InterPro" id="IPR017560">
    <property type="entry name" value="Cyt_c_biogenesis_CcmI"/>
</dbReference>
<name>A0A1B8QG15_9GAMM</name>
<dbReference type="Proteomes" id="UP000092616">
    <property type="component" value="Unassembled WGS sequence"/>
</dbReference>
<dbReference type="InterPro" id="IPR051263">
    <property type="entry name" value="C-type_cytochrome_biogenesis"/>
</dbReference>
<dbReference type="GO" id="GO:0030313">
    <property type="term" value="C:cell envelope"/>
    <property type="evidence" value="ECO:0007669"/>
    <property type="project" value="UniProtKB-SubCell"/>
</dbReference>
<keyword evidence="10" id="KW-1185">Reference proteome</keyword>
<evidence type="ECO:0000259" key="8">
    <source>
        <dbReference type="Pfam" id="PF23914"/>
    </source>
</evidence>
<evidence type="ECO:0000256" key="4">
    <source>
        <dbReference type="ARBA" id="ARBA00022803"/>
    </source>
</evidence>
<comment type="caution">
    <text evidence="9">The sequence shown here is derived from an EMBL/GenBank/DDBJ whole genome shotgun (WGS) entry which is preliminary data.</text>
</comment>
<feature type="transmembrane region" description="Helical" evidence="6">
    <location>
        <begin position="103"/>
        <end position="121"/>
    </location>
</feature>
<sequence length="442" mass="48344">MTLIWFLVAALLLSLVLALIVLSPWLLDQRNIARASTPQHDQLLSLNIDVFRARLAELDDDHANGRLDDATYTSQKRLLERQLLDISGEPSTAAAFVPNWKSYAIFLVWLPFLSAAAYLMIGNRSPVYDLWQAQDRYGNIADELLTGRTDTPPAEAARNPQALLSAIQTNVYRHAADPMRWYHLSEVYLAVQAPEQAITALQRAYRLSPDDERIALAYAQTRFFGQGGTLDDEARQVVARILQRDPQHEGAQMLMLMGDMQAGNYDNARRWLTSIRQQIQNRSGDHTQALNSLNQLAQTIDERAAQADTQTTATQTAVTINVQIAPDLVNQIAPNDSLFVLVRPTAGGAPVAVKKLAAAQLAQTQGKANLTVTLSDNDSPMPTAKLSQVLAAGEALTVLARVSHSGNAMPQTGDLASNAIELPPDQAKLNAAVDVLVNHLVP</sequence>
<dbReference type="PROSITE" id="PS50005">
    <property type="entry name" value="TPR"/>
    <property type="match status" value="1"/>
</dbReference>
<keyword evidence="6" id="KW-1133">Transmembrane helix</keyword>
<evidence type="ECO:0000256" key="2">
    <source>
        <dbReference type="ARBA" id="ARBA00022737"/>
    </source>
</evidence>
<dbReference type="GO" id="GO:0005886">
    <property type="term" value="C:plasma membrane"/>
    <property type="evidence" value="ECO:0007669"/>
    <property type="project" value="TreeGrafter"/>
</dbReference>
<feature type="repeat" description="TPR" evidence="5">
    <location>
        <begin position="178"/>
        <end position="211"/>
    </location>
</feature>
<keyword evidence="6" id="KW-0472">Membrane</keyword>
<evidence type="ECO:0000259" key="7">
    <source>
        <dbReference type="Pfam" id="PF23892"/>
    </source>
</evidence>
<dbReference type="Gene3D" id="1.25.40.10">
    <property type="entry name" value="Tetratricopeptide repeat domain"/>
    <property type="match status" value="1"/>
</dbReference>
<evidence type="ECO:0000256" key="6">
    <source>
        <dbReference type="SAM" id="Phobius"/>
    </source>
</evidence>
<dbReference type="PANTHER" id="PTHR47870:SF1">
    <property type="entry name" value="CYTOCHROME C-TYPE BIOGENESIS PROTEIN CCMH"/>
    <property type="match status" value="1"/>
</dbReference>
<dbReference type="AlphaFoldDB" id="A0A1B8QG15"/>
<dbReference type="PANTHER" id="PTHR47870">
    <property type="entry name" value="CYTOCHROME C-TYPE BIOGENESIS PROTEIN CCMH"/>
    <property type="match status" value="1"/>
</dbReference>
<keyword evidence="3" id="KW-0201">Cytochrome c-type biogenesis</keyword>
<evidence type="ECO:0000313" key="9">
    <source>
        <dbReference type="EMBL" id="OBX80905.1"/>
    </source>
</evidence>
<evidence type="ECO:0000313" key="10">
    <source>
        <dbReference type="Proteomes" id="UP000092616"/>
    </source>
</evidence>
<keyword evidence="6" id="KW-0812">Transmembrane</keyword>
<evidence type="ECO:0000256" key="5">
    <source>
        <dbReference type="PROSITE-ProRule" id="PRU00339"/>
    </source>
</evidence>
<comment type="subcellular location">
    <subcellularLocation>
        <location evidence="1">Cell envelope</location>
    </subcellularLocation>
</comment>
<dbReference type="SUPFAM" id="SSF48452">
    <property type="entry name" value="TPR-like"/>
    <property type="match status" value="1"/>
</dbReference>
<organism evidence="9 10">
    <name type="scientific">Faucicola atlantae</name>
    <dbReference type="NCBI Taxonomy" id="34059"/>
    <lineage>
        <taxon>Bacteria</taxon>
        <taxon>Pseudomonadati</taxon>
        <taxon>Pseudomonadota</taxon>
        <taxon>Gammaproteobacteria</taxon>
        <taxon>Moraxellales</taxon>
        <taxon>Moraxellaceae</taxon>
        <taxon>Faucicola</taxon>
    </lineage>
</organism>
<gene>
    <name evidence="9" type="ORF">A9306_06980</name>
</gene>
<dbReference type="InterPro" id="IPR019734">
    <property type="entry name" value="TPR_rpt"/>
</dbReference>
<dbReference type="RefSeq" id="WP_067336456.1">
    <property type="nucleotide sequence ID" value="NZ_LZNA01000031.1"/>
</dbReference>
<keyword evidence="4 5" id="KW-0802">TPR repeat</keyword>
<dbReference type="InterPro" id="IPR056413">
    <property type="entry name" value="TPR_CcmH_CycH"/>
</dbReference>
<accession>A0A1B8QG15</accession>
<feature type="domain" description="Cytochrome c-type biogenesis protein H TPR" evidence="8">
    <location>
        <begin position="160"/>
        <end position="282"/>
    </location>
</feature>
<dbReference type="Pfam" id="PF23914">
    <property type="entry name" value="TPR_CcmH_CycH"/>
    <property type="match status" value="1"/>
</dbReference>
<proteinExistence type="predicted"/>
<evidence type="ECO:0000256" key="3">
    <source>
        <dbReference type="ARBA" id="ARBA00022748"/>
    </source>
</evidence>
<protein>
    <submittedName>
        <fullName evidence="9">C-type cytochrome biogenesis protein CcmI</fullName>
    </submittedName>
</protein>
<feature type="domain" description="Cytochrome c-type biogenesis protein H Ig-like" evidence="7">
    <location>
        <begin position="318"/>
        <end position="427"/>
    </location>
</feature>
<dbReference type="NCBIfam" id="TIGR03142">
    <property type="entry name" value="cytochro_ccmI"/>
    <property type="match status" value="1"/>
</dbReference>
<dbReference type="InterPro" id="IPR011990">
    <property type="entry name" value="TPR-like_helical_dom_sf"/>
</dbReference>
<dbReference type="Pfam" id="PF23892">
    <property type="entry name" value="Ig_CycH"/>
    <property type="match status" value="1"/>
</dbReference>
<keyword evidence="2" id="KW-0677">Repeat</keyword>
<dbReference type="GO" id="GO:0017004">
    <property type="term" value="P:cytochrome complex assembly"/>
    <property type="evidence" value="ECO:0007669"/>
    <property type="project" value="UniProtKB-KW"/>
</dbReference>
<dbReference type="EMBL" id="LZNA01000031">
    <property type="protein sequence ID" value="OBX80905.1"/>
    <property type="molecule type" value="Genomic_DNA"/>
</dbReference>
<evidence type="ECO:0000256" key="1">
    <source>
        <dbReference type="ARBA" id="ARBA00004196"/>
    </source>
</evidence>